<protein>
    <submittedName>
        <fullName evidence="1">Uncharacterized protein</fullName>
    </submittedName>
</protein>
<name>A0A1R3JXJ1_COCAP</name>
<comment type="caution">
    <text evidence="1">The sequence shown here is derived from an EMBL/GenBank/DDBJ whole genome shotgun (WGS) entry which is preliminary data.</text>
</comment>
<dbReference type="AlphaFoldDB" id="A0A1R3JXJ1"/>
<dbReference type="Gramene" id="OMO99589">
    <property type="protein sequence ID" value="OMO99589"/>
    <property type="gene ID" value="CCACVL1_03720"/>
</dbReference>
<gene>
    <name evidence="1" type="ORF">CCACVL1_03720</name>
</gene>
<proteinExistence type="predicted"/>
<dbReference type="EMBL" id="AWWV01006836">
    <property type="protein sequence ID" value="OMO99589.1"/>
    <property type="molecule type" value="Genomic_DNA"/>
</dbReference>
<reference evidence="1 2" key="1">
    <citation type="submission" date="2013-09" db="EMBL/GenBank/DDBJ databases">
        <title>Corchorus capsularis genome sequencing.</title>
        <authorList>
            <person name="Alam M."/>
            <person name="Haque M.S."/>
            <person name="Islam M.S."/>
            <person name="Emdad E.M."/>
            <person name="Islam M.M."/>
            <person name="Ahmed B."/>
            <person name="Halim A."/>
            <person name="Hossen Q.M.M."/>
            <person name="Hossain M.Z."/>
            <person name="Ahmed R."/>
            <person name="Khan M.M."/>
            <person name="Islam R."/>
            <person name="Rashid M.M."/>
            <person name="Khan S.A."/>
            <person name="Rahman M.S."/>
            <person name="Alam M."/>
        </authorList>
    </citation>
    <scope>NUCLEOTIDE SEQUENCE [LARGE SCALE GENOMIC DNA]</scope>
    <source>
        <strain evidence="2">cv. CVL-1</strain>
        <tissue evidence="1">Whole seedling</tissue>
    </source>
</reference>
<dbReference type="Proteomes" id="UP000188268">
    <property type="component" value="Unassembled WGS sequence"/>
</dbReference>
<evidence type="ECO:0000313" key="2">
    <source>
        <dbReference type="Proteomes" id="UP000188268"/>
    </source>
</evidence>
<evidence type="ECO:0000313" key="1">
    <source>
        <dbReference type="EMBL" id="OMO99589.1"/>
    </source>
</evidence>
<keyword evidence="2" id="KW-1185">Reference proteome</keyword>
<sequence length="43" mass="4794">MVGFGTGPPWDTASEKILAVNRSRNLQITSLYRPDLRSTLLFA</sequence>
<organism evidence="1 2">
    <name type="scientific">Corchorus capsularis</name>
    <name type="common">Jute</name>
    <dbReference type="NCBI Taxonomy" id="210143"/>
    <lineage>
        <taxon>Eukaryota</taxon>
        <taxon>Viridiplantae</taxon>
        <taxon>Streptophyta</taxon>
        <taxon>Embryophyta</taxon>
        <taxon>Tracheophyta</taxon>
        <taxon>Spermatophyta</taxon>
        <taxon>Magnoliopsida</taxon>
        <taxon>eudicotyledons</taxon>
        <taxon>Gunneridae</taxon>
        <taxon>Pentapetalae</taxon>
        <taxon>rosids</taxon>
        <taxon>malvids</taxon>
        <taxon>Malvales</taxon>
        <taxon>Malvaceae</taxon>
        <taxon>Grewioideae</taxon>
        <taxon>Apeibeae</taxon>
        <taxon>Corchorus</taxon>
    </lineage>
</organism>
<accession>A0A1R3JXJ1</accession>